<organism evidence="1 2">
    <name type="scientific">Lactuca saligna</name>
    <name type="common">Willowleaf lettuce</name>
    <dbReference type="NCBI Taxonomy" id="75948"/>
    <lineage>
        <taxon>Eukaryota</taxon>
        <taxon>Viridiplantae</taxon>
        <taxon>Streptophyta</taxon>
        <taxon>Embryophyta</taxon>
        <taxon>Tracheophyta</taxon>
        <taxon>Spermatophyta</taxon>
        <taxon>Magnoliopsida</taxon>
        <taxon>eudicotyledons</taxon>
        <taxon>Gunneridae</taxon>
        <taxon>Pentapetalae</taxon>
        <taxon>asterids</taxon>
        <taxon>campanulids</taxon>
        <taxon>Asterales</taxon>
        <taxon>Asteraceae</taxon>
        <taxon>Cichorioideae</taxon>
        <taxon>Cichorieae</taxon>
        <taxon>Lactucinae</taxon>
        <taxon>Lactuca</taxon>
    </lineage>
</organism>
<name>A0AA36A1M9_LACSI</name>
<dbReference type="AlphaFoldDB" id="A0AA36A1M9"/>
<accession>A0AA36A1M9</accession>
<dbReference type="Proteomes" id="UP001177003">
    <property type="component" value="Chromosome 9"/>
</dbReference>
<evidence type="ECO:0000313" key="2">
    <source>
        <dbReference type="Proteomes" id="UP001177003"/>
    </source>
</evidence>
<evidence type="ECO:0000313" key="1">
    <source>
        <dbReference type="EMBL" id="CAI9302901.1"/>
    </source>
</evidence>
<keyword evidence="2" id="KW-1185">Reference proteome</keyword>
<gene>
    <name evidence="1" type="ORF">LSALG_LOCUS41366</name>
</gene>
<proteinExistence type="predicted"/>
<sequence length="161" mass="18324">MAPTTAHPFSIRASTSSSMDFWFSNLIRLTAVVDDARENPARFRDNKEMFTVMDEVLAAAHQVAMWNRVVSTIMFQLLVPYNMRIRTMFYHLLGLQESFHLLVFLTFSGDLEVPSKLSMNTLGRLRCRTEIAPDQSEKLFAEIQISTTATKLHLPGMPPIS</sequence>
<reference evidence="1" key="1">
    <citation type="submission" date="2023-04" db="EMBL/GenBank/DDBJ databases">
        <authorList>
            <person name="Vijverberg K."/>
            <person name="Xiong W."/>
            <person name="Schranz E."/>
        </authorList>
    </citation>
    <scope>NUCLEOTIDE SEQUENCE</scope>
</reference>
<protein>
    <submittedName>
        <fullName evidence="1">Uncharacterized protein</fullName>
    </submittedName>
</protein>
<dbReference type="EMBL" id="OX465085">
    <property type="protein sequence ID" value="CAI9302901.1"/>
    <property type="molecule type" value="Genomic_DNA"/>
</dbReference>